<proteinExistence type="predicted"/>
<feature type="transmembrane region" description="Helical" evidence="1">
    <location>
        <begin position="239"/>
        <end position="257"/>
    </location>
</feature>
<evidence type="ECO:0000313" key="3">
    <source>
        <dbReference type="EMBL" id="MST71876.1"/>
    </source>
</evidence>
<feature type="transmembrane region" description="Helical" evidence="1">
    <location>
        <begin position="121"/>
        <end position="141"/>
    </location>
</feature>
<feature type="transmembrane region" description="Helical" evidence="1">
    <location>
        <begin position="170"/>
        <end position="194"/>
    </location>
</feature>
<evidence type="ECO:0000313" key="4">
    <source>
        <dbReference type="Proteomes" id="UP000469325"/>
    </source>
</evidence>
<sequence>MSLRARWLPILLSGAFLVAMVAASQAIPCEEVLFPETAAILCGAWIQPHQAWNINRPRMLALMSIGSVFGLLLNLLVPWGLWGKAILGYAFCALCMNLAAADMTPMLSAAILPVLLGTDSWTYPVAVATLVALVCAGQVLLERAGLRERIDYRPLAFKPRVALASWGRRLLAFALVSAPAYLTGNALFAVPPLLVAFTELTRPDFTLRTRPWRAWAALACAGLIGSLGRAAVETMGLPLPLMVAVCFAALVLVWNGLSTWLPPAGAVVLLSFLVPYAGPLIFGVEVAAGAAAWVAVAMLFPGVRPSHARPARLGVQS</sequence>
<organism evidence="3 4">
    <name type="scientific">Olsenella porci</name>
    <dbReference type="NCBI Taxonomy" id="2652279"/>
    <lineage>
        <taxon>Bacteria</taxon>
        <taxon>Bacillati</taxon>
        <taxon>Actinomycetota</taxon>
        <taxon>Coriobacteriia</taxon>
        <taxon>Coriobacteriales</taxon>
        <taxon>Atopobiaceae</taxon>
        <taxon>Olsenella</taxon>
    </lineage>
</organism>
<gene>
    <name evidence="3" type="ORF">FYJ68_01960</name>
</gene>
<dbReference type="RefSeq" id="WP_154433617.1">
    <property type="nucleotide sequence ID" value="NZ_VUNC01000001.1"/>
</dbReference>
<feature type="signal peptide" evidence="2">
    <location>
        <begin position="1"/>
        <end position="26"/>
    </location>
</feature>
<comment type="caution">
    <text evidence="3">The sequence shown here is derived from an EMBL/GenBank/DDBJ whole genome shotgun (WGS) entry which is preliminary data.</text>
</comment>
<evidence type="ECO:0000256" key="2">
    <source>
        <dbReference type="SAM" id="SignalP"/>
    </source>
</evidence>
<keyword evidence="1" id="KW-0812">Transmembrane</keyword>
<reference evidence="3 4" key="1">
    <citation type="submission" date="2019-08" db="EMBL/GenBank/DDBJ databases">
        <title>In-depth cultivation of the pig gut microbiome towards novel bacterial diversity and tailored functional studies.</title>
        <authorList>
            <person name="Wylensek D."/>
            <person name="Hitch T.C.A."/>
            <person name="Clavel T."/>
        </authorList>
    </citation>
    <scope>NUCLEOTIDE SEQUENCE [LARGE SCALE GENOMIC DNA]</scope>
    <source>
        <strain evidence="3 4">CA-Schmier-601-WT-1</strain>
    </source>
</reference>
<evidence type="ECO:0000256" key="1">
    <source>
        <dbReference type="SAM" id="Phobius"/>
    </source>
</evidence>
<feature type="transmembrane region" description="Helical" evidence="1">
    <location>
        <begin position="214"/>
        <end position="232"/>
    </location>
</feature>
<keyword evidence="4" id="KW-1185">Reference proteome</keyword>
<dbReference type="AlphaFoldDB" id="A0A6N7XPG4"/>
<accession>A0A6N7XPG4</accession>
<feature type="transmembrane region" description="Helical" evidence="1">
    <location>
        <begin position="89"/>
        <end position="115"/>
    </location>
</feature>
<keyword evidence="2" id="KW-0732">Signal</keyword>
<keyword evidence="1" id="KW-1133">Transmembrane helix</keyword>
<evidence type="ECO:0008006" key="5">
    <source>
        <dbReference type="Google" id="ProtNLM"/>
    </source>
</evidence>
<feature type="transmembrane region" description="Helical" evidence="1">
    <location>
        <begin position="59"/>
        <end position="77"/>
    </location>
</feature>
<protein>
    <recommendedName>
        <fullName evidence="5">HPP family protein</fullName>
    </recommendedName>
</protein>
<feature type="transmembrane region" description="Helical" evidence="1">
    <location>
        <begin position="277"/>
        <end position="300"/>
    </location>
</feature>
<dbReference type="EMBL" id="VUNC01000001">
    <property type="protein sequence ID" value="MST71876.1"/>
    <property type="molecule type" value="Genomic_DNA"/>
</dbReference>
<keyword evidence="1" id="KW-0472">Membrane</keyword>
<name>A0A6N7XPG4_9ACTN</name>
<feature type="chain" id="PRO_5039081411" description="HPP family protein" evidence="2">
    <location>
        <begin position="27"/>
        <end position="317"/>
    </location>
</feature>
<dbReference type="Proteomes" id="UP000469325">
    <property type="component" value="Unassembled WGS sequence"/>
</dbReference>